<gene>
    <name evidence="2" type="ORF">rosmuc_02822</name>
</gene>
<evidence type="ECO:0000313" key="2">
    <source>
        <dbReference type="EMBL" id="KGM86534.1"/>
    </source>
</evidence>
<dbReference type="HOGENOM" id="CLU_1957912_0_0_5"/>
<dbReference type="EMBL" id="AONH01000016">
    <property type="protein sequence ID" value="KGM86534.1"/>
    <property type="molecule type" value="Genomic_DNA"/>
</dbReference>
<sequence>MYARDSFFDLSLAGQCGLVALSLLLSIAFLLVARLLLRTSAIWVRLLGAFSLYWLFVWLSPQVYYEYYRLLIPSLPAQWVIWPPRTPAEALALLALQGPHSLSAHGQALLGWSLLAAPFVRVSRKRRA</sequence>
<reference evidence="2 3" key="1">
    <citation type="submission" date="2013-01" db="EMBL/GenBank/DDBJ databases">
        <authorList>
            <person name="Fiebig A."/>
            <person name="Goeker M."/>
            <person name="Klenk H.-P.P."/>
        </authorList>
    </citation>
    <scope>NUCLEOTIDE SEQUENCE [LARGE SCALE GENOMIC DNA]</scope>
    <source>
        <strain evidence="2 3">DSM 17069</strain>
    </source>
</reference>
<accession>A0A0A0HIM7</accession>
<evidence type="ECO:0000313" key="3">
    <source>
        <dbReference type="Proteomes" id="UP000030021"/>
    </source>
</evidence>
<proteinExistence type="predicted"/>
<dbReference type="RefSeq" id="WP_037268204.1">
    <property type="nucleotide sequence ID" value="NZ_KN293975.1"/>
</dbReference>
<dbReference type="eggNOG" id="ENOG50315KV">
    <property type="taxonomic scope" value="Bacteria"/>
</dbReference>
<keyword evidence="1" id="KW-0472">Membrane</keyword>
<feature type="transmembrane region" description="Helical" evidence="1">
    <location>
        <begin position="104"/>
        <end position="122"/>
    </location>
</feature>
<name>A0A0A0HIM7_9RHOB</name>
<feature type="transmembrane region" description="Helical" evidence="1">
    <location>
        <begin position="12"/>
        <end position="37"/>
    </location>
</feature>
<keyword evidence="1" id="KW-0812">Transmembrane</keyword>
<dbReference type="Proteomes" id="UP000030021">
    <property type="component" value="Unassembled WGS sequence"/>
</dbReference>
<comment type="caution">
    <text evidence="2">The sequence shown here is derived from an EMBL/GenBank/DDBJ whole genome shotgun (WGS) entry which is preliminary data.</text>
</comment>
<keyword evidence="1" id="KW-1133">Transmembrane helix</keyword>
<protein>
    <submittedName>
        <fullName evidence="2">Uncharacterized protein</fullName>
    </submittedName>
</protein>
<dbReference type="OrthoDB" id="7874759at2"/>
<feature type="transmembrane region" description="Helical" evidence="1">
    <location>
        <begin position="44"/>
        <end position="65"/>
    </location>
</feature>
<dbReference type="AlphaFoldDB" id="A0A0A0HIM7"/>
<dbReference type="PATRIC" id="fig|1288298.3.peg.2837"/>
<evidence type="ECO:0000256" key="1">
    <source>
        <dbReference type="SAM" id="Phobius"/>
    </source>
</evidence>
<organism evidence="2 3">
    <name type="scientific">Roseovarius mucosus DSM 17069</name>
    <dbReference type="NCBI Taxonomy" id="1288298"/>
    <lineage>
        <taxon>Bacteria</taxon>
        <taxon>Pseudomonadati</taxon>
        <taxon>Pseudomonadota</taxon>
        <taxon>Alphaproteobacteria</taxon>
        <taxon>Rhodobacterales</taxon>
        <taxon>Roseobacteraceae</taxon>
        <taxon>Roseovarius</taxon>
    </lineage>
</organism>